<evidence type="ECO:0000313" key="3">
    <source>
        <dbReference type="Proteomes" id="UP000824175"/>
    </source>
</evidence>
<accession>A0A9D1KZI9</accession>
<evidence type="ECO:0000259" key="1">
    <source>
        <dbReference type="PROSITE" id="PS50075"/>
    </source>
</evidence>
<organism evidence="2 3">
    <name type="scientific">Candidatus Fimiplasma intestinipullorum</name>
    <dbReference type="NCBI Taxonomy" id="2840825"/>
    <lineage>
        <taxon>Bacteria</taxon>
        <taxon>Bacillati</taxon>
        <taxon>Bacillota</taxon>
        <taxon>Clostridia</taxon>
        <taxon>Eubacteriales</taxon>
        <taxon>Candidatus Fimiplasma</taxon>
    </lineage>
</organism>
<sequence length="75" mass="8555">MEKIIAILKEIQPDLDTDSKRLIDDQYLDSLSILSLVAELEDAFDVMIPAVEITAQNFNSVEGIYQLVERLKEED</sequence>
<dbReference type="Pfam" id="PF00550">
    <property type="entry name" value="PP-binding"/>
    <property type="match status" value="1"/>
</dbReference>
<name>A0A9D1KZI9_9FIRM</name>
<dbReference type="Gene3D" id="1.10.1200.10">
    <property type="entry name" value="ACP-like"/>
    <property type="match status" value="1"/>
</dbReference>
<dbReference type="EMBL" id="DVMJ01000010">
    <property type="protein sequence ID" value="HIU12774.1"/>
    <property type="molecule type" value="Genomic_DNA"/>
</dbReference>
<proteinExistence type="predicted"/>
<reference evidence="2" key="2">
    <citation type="journal article" date="2021" name="PeerJ">
        <title>Extensive microbial diversity within the chicken gut microbiome revealed by metagenomics and culture.</title>
        <authorList>
            <person name="Gilroy R."/>
            <person name="Ravi A."/>
            <person name="Getino M."/>
            <person name="Pursley I."/>
            <person name="Horton D.L."/>
            <person name="Alikhan N.F."/>
            <person name="Baker D."/>
            <person name="Gharbi K."/>
            <person name="Hall N."/>
            <person name="Watson M."/>
            <person name="Adriaenssens E.M."/>
            <person name="Foster-Nyarko E."/>
            <person name="Jarju S."/>
            <person name="Secka A."/>
            <person name="Antonio M."/>
            <person name="Oren A."/>
            <person name="Chaudhuri R.R."/>
            <person name="La Ragione R."/>
            <person name="Hildebrand F."/>
            <person name="Pallen M.J."/>
        </authorList>
    </citation>
    <scope>NUCLEOTIDE SEQUENCE</scope>
    <source>
        <strain evidence="2">CHK195-11698</strain>
    </source>
</reference>
<gene>
    <name evidence="2" type="ORF">IAD15_01715</name>
</gene>
<feature type="domain" description="Carrier" evidence="1">
    <location>
        <begin position="1"/>
        <end position="72"/>
    </location>
</feature>
<dbReference type="SUPFAM" id="SSF47336">
    <property type="entry name" value="ACP-like"/>
    <property type="match status" value="1"/>
</dbReference>
<dbReference type="InterPro" id="IPR036736">
    <property type="entry name" value="ACP-like_sf"/>
</dbReference>
<comment type="caution">
    <text evidence="2">The sequence shown here is derived from an EMBL/GenBank/DDBJ whole genome shotgun (WGS) entry which is preliminary data.</text>
</comment>
<dbReference type="InterPro" id="IPR009081">
    <property type="entry name" value="PP-bd_ACP"/>
</dbReference>
<dbReference type="PROSITE" id="PS50075">
    <property type="entry name" value="CARRIER"/>
    <property type="match status" value="1"/>
</dbReference>
<reference evidence="2" key="1">
    <citation type="submission" date="2020-10" db="EMBL/GenBank/DDBJ databases">
        <authorList>
            <person name="Gilroy R."/>
        </authorList>
    </citation>
    <scope>NUCLEOTIDE SEQUENCE</scope>
    <source>
        <strain evidence="2">CHK195-11698</strain>
    </source>
</reference>
<protein>
    <submittedName>
        <fullName evidence="2">Acyl carrier protein</fullName>
    </submittedName>
</protein>
<dbReference type="AlphaFoldDB" id="A0A9D1KZI9"/>
<evidence type="ECO:0000313" key="2">
    <source>
        <dbReference type="EMBL" id="HIU12774.1"/>
    </source>
</evidence>
<dbReference type="Proteomes" id="UP000824175">
    <property type="component" value="Unassembled WGS sequence"/>
</dbReference>